<dbReference type="InterPro" id="IPR029033">
    <property type="entry name" value="His_PPase_superfam"/>
</dbReference>
<feature type="binding site" evidence="1">
    <location>
        <position position="55"/>
    </location>
    <ligand>
        <name>substrate</name>
    </ligand>
</feature>
<organism evidence="2 3">
    <name type="scientific">Abyssicoccus albus</name>
    <dbReference type="NCBI Taxonomy" id="1817405"/>
    <lineage>
        <taxon>Bacteria</taxon>
        <taxon>Bacillati</taxon>
        <taxon>Bacillota</taxon>
        <taxon>Bacilli</taxon>
        <taxon>Bacillales</taxon>
        <taxon>Abyssicoccaceae</taxon>
    </lineage>
</organism>
<dbReference type="GO" id="GO:0005737">
    <property type="term" value="C:cytoplasm"/>
    <property type="evidence" value="ECO:0007669"/>
    <property type="project" value="TreeGrafter"/>
</dbReference>
<dbReference type="InterPro" id="IPR013078">
    <property type="entry name" value="His_Pase_superF_clade-1"/>
</dbReference>
<dbReference type="Pfam" id="PF00300">
    <property type="entry name" value="His_Phos_1"/>
    <property type="match status" value="1"/>
</dbReference>
<dbReference type="OrthoDB" id="2185101at2"/>
<keyword evidence="3" id="KW-1185">Reference proteome</keyword>
<dbReference type="PANTHER" id="PTHR48100">
    <property type="entry name" value="BROAD-SPECIFICITY PHOSPHATASE YOR283W-RELATED"/>
    <property type="match status" value="1"/>
</dbReference>
<dbReference type="InterPro" id="IPR050275">
    <property type="entry name" value="PGM_Phosphatase"/>
</dbReference>
<evidence type="ECO:0000313" key="2">
    <source>
        <dbReference type="EMBL" id="RPF54820.1"/>
    </source>
</evidence>
<dbReference type="Gene3D" id="3.40.50.1240">
    <property type="entry name" value="Phosphoglycerate mutase-like"/>
    <property type="match status" value="1"/>
</dbReference>
<accession>A0A3N5BHR4</accession>
<name>A0A3N5BHR4_9BACL</name>
<evidence type="ECO:0000256" key="1">
    <source>
        <dbReference type="PIRSR" id="PIRSR613078-2"/>
    </source>
</evidence>
<proteinExistence type="predicted"/>
<dbReference type="PANTHER" id="PTHR48100:SF59">
    <property type="entry name" value="ADENOSYLCOBALAMIN_ALPHA-RIBAZOLE PHOSPHATASE"/>
    <property type="match status" value="1"/>
</dbReference>
<dbReference type="CDD" id="cd07067">
    <property type="entry name" value="HP_PGM_like"/>
    <property type="match status" value="1"/>
</dbReference>
<dbReference type="GO" id="GO:0016791">
    <property type="term" value="F:phosphatase activity"/>
    <property type="evidence" value="ECO:0007669"/>
    <property type="project" value="TreeGrafter"/>
</dbReference>
<dbReference type="EMBL" id="RKRK01000005">
    <property type="protein sequence ID" value="RPF54820.1"/>
    <property type="molecule type" value="Genomic_DNA"/>
</dbReference>
<dbReference type="SMART" id="SM00855">
    <property type="entry name" value="PGAM"/>
    <property type="match status" value="1"/>
</dbReference>
<dbReference type="AlphaFoldDB" id="A0A3N5BHR4"/>
<sequence>MMTTFYFVRHAKSDPFRGSDKDRSITEEGYIQAQKLVEVFKHIEFDLLITSPYQRAIDTLIYLALDRKETIQTYEELKEIRLSKKPIQNVLEYQQLMKKIFKEPSYNLDGCESIKQTQDRAVPIIKELVERYPDNKIVVGTHGTLFTAMLKYFDEEYGYEFWKSLKQPDVYKVIIDSERFELQCIEHVEVSA</sequence>
<protein>
    <submittedName>
        <fullName evidence="2">2,3-bisphosphoglycerate-dependent phosphoglycerate mutase</fullName>
    </submittedName>
</protein>
<gene>
    <name evidence="2" type="ORF">EDD62_1597</name>
</gene>
<comment type="caution">
    <text evidence="2">The sequence shown here is derived from an EMBL/GenBank/DDBJ whole genome shotgun (WGS) entry which is preliminary data.</text>
</comment>
<reference evidence="2 3" key="1">
    <citation type="submission" date="2018-11" db="EMBL/GenBank/DDBJ databases">
        <title>Genomic Encyclopedia of Type Strains, Phase IV (KMG-IV): sequencing the most valuable type-strain genomes for metagenomic binning, comparative biology and taxonomic classification.</title>
        <authorList>
            <person name="Goeker M."/>
        </authorList>
    </citation>
    <scope>NUCLEOTIDE SEQUENCE [LARGE SCALE GENOMIC DNA]</scope>
    <source>
        <strain evidence="2 3">DSM 29158</strain>
    </source>
</reference>
<evidence type="ECO:0000313" key="3">
    <source>
        <dbReference type="Proteomes" id="UP000277108"/>
    </source>
</evidence>
<dbReference type="Proteomes" id="UP000277108">
    <property type="component" value="Unassembled WGS sequence"/>
</dbReference>
<dbReference type="SUPFAM" id="SSF53254">
    <property type="entry name" value="Phosphoglycerate mutase-like"/>
    <property type="match status" value="1"/>
</dbReference>